<comment type="caution">
    <text evidence="1">The sequence shown here is derived from an EMBL/GenBank/DDBJ whole genome shotgun (WGS) entry which is preliminary data.</text>
</comment>
<name>A0ABQ8S3S2_PERAM</name>
<gene>
    <name evidence="1" type="ORF">ANN_24420</name>
</gene>
<organism evidence="1 2">
    <name type="scientific">Periplaneta americana</name>
    <name type="common">American cockroach</name>
    <name type="synonym">Blatta americana</name>
    <dbReference type="NCBI Taxonomy" id="6978"/>
    <lineage>
        <taxon>Eukaryota</taxon>
        <taxon>Metazoa</taxon>
        <taxon>Ecdysozoa</taxon>
        <taxon>Arthropoda</taxon>
        <taxon>Hexapoda</taxon>
        <taxon>Insecta</taxon>
        <taxon>Pterygota</taxon>
        <taxon>Neoptera</taxon>
        <taxon>Polyneoptera</taxon>
        <taxon>Dictyoptera</taxon>
        <taxon>Blattodea</taxon>
        <taxon>Blattoidea</taxon>
        <taxon>Blattidae</taxon>
        <taxon>Blattinae</taxon>
        <taxon>Periplaneta</taxon>
    </lineage>
</organism>
<evidence type="ECO:0000313" key="1">
    <source>
        <dbReference type="EMBL" id="KAJ4428400.1"/>
    </source>
</evidence>
<reference evidence="1 2" key="1">
    <citation type="journal article" date="2022" name="Allergy">
        <title>Genome assembly and annotation of Periplaneta americana reveal a comprehensive cockroach allergen profile.</title>
        <authorList>
            <person name="Wang L."/>
            <person name="Xiong Q."/>
            <person name="Saelim N."/>
            <person name="Wang L."/>
            <person name="Nong W."/>
            <person name="Wan A.T."/>
            <person name="Shi M."/>
            <person name="Liu X."/>
            <person name="Cao Q."/>
            <person name="Hui J.H.L."/>
            <person name="Sookrung N."/>
            <person name="Leung T.F."/>
            <person name="Tungtrongchitr A."/>
            <person name="Tsui S.K.W."/>
        </authorList>
    </citation>
    <scope>NUCLEOTIDE SEQUENCE [LARGE SCALE GENOMIC DNA]</scope>
    <source>
        <strain evidence="1">PWHHKU_190912</strain>
    </source>
</reference>
<keyword evidence="2" id="KW-1185">Reference proteome</keyword>
<proteinExistence type="predicted"/>
<dbReference type="EMBL" id="JAJSOF020000037">
    <property type="protein sequence ID" value="KAJ4428400.1"/>
    <property type="molecule type" value="Genomic_DNA"/>
</dbReference>
<protein>
    <submittedName>
        <fullName evidence="1">Uncharacterized protein</fullName>
    </submittedName>
</protein>
<evidence type="ECO:0000313" key="2">
    <source>
        <dbReference type="Proteomes" id="UP001148838"/>
    </source>
</evidence>
<sequence length="85" mass="9870">MAGLREGGNEPPGSLKASKFKFFLWNNVIVEWEYPSTLKTLNSCTYESRAGPSFAEYETESYLRQIFIWMTMNPFRCILMVFGLQ</sequence>
<accession>A0ABQ8S3S2</accession>
<dbReference type="Proteomes" id="UP001148838">
    <property type="component" value="Unassembled WGS sequence"/>
</dbReference>